<keyword evidence="2" id="KW-1185">Reference proteome</keyword>
<sequence>MARLHGHLDAALHLLDRQVVDTDGALVGKVDDLELTEYADGRLEVTGLLLGAAALVPRMAPRHDDHALAWWHRLAPQWRDRERPGWISIEDVKQLDSEVTLRKRRSGVVIPQPEAAEGLVLRRASTLLESEVTGPDGPLRERVRDFRLEPGEHPTVHAIIVSRGRPGTLMGYDRNRVTRPVLLAKTLRHFNRHTGELSLDDVTIDWDGRRVEARTRPGPLTRLHD</sequence>
<reference evidence="2" key="1">
    <citation type="journal article" date="2019" name="Int. J. Syst. Evol. Microbiol.">
        <title>The Global Catalogue of Microorganisms (GCM) 10K type strain sequencing project: providing services to taxonomists for standard genome sequencing and annotation.</title>
        <authorList>
            <consortium name="The Broad Institute Genomics Platform"/>
            <consortium name="The Broad Institute Genome Sequencing Center for Infectious Disease"/>
            <person name="Wu L."/>
            <person name="Ma J."/>
        </authorList>
    </citation>
    <scope>NUCLEOTIDE SEQUENCE [LARGE SCALE GENOMIC DNA]</scope>
    <source>
        <strain evidence="2">CGMCC 4.7371</strain>
    </source>
</reference>
<name>A0ABQ2NEB7_9ACTN</name>
<gene>
    <name evidence="1" type="ORF">GCM10011584_30000</name>
</gene>
<evidence type="ECO:0008006" key="3">
    <source>
        <dbReference type="Google" id="ProtNLM"/>
    </source>
</evidence>
<dbReference type="RefSeq" id="WP_188784883.1">
    <property type="nucleotide sequence ID" value="NZ_BMNI01000009.1"/>
</dbReference>
<comment type="caution">
    <text evidence="1">The sequence shown here is derived from an EMBL/GenBank/DDBJ whole genome shotgun (WGS) entry which is preliminary data.</text>
</comment>
<organism evidence="1 2">
    <name type="scientific">Nocardioides phosphati</name>
    <dbReference type="NCBI Taxonomy" id="1867775"/>
    <lineage>
        <taxon>Bacteria</taxon>
        <taxon>Bacillati</taxon>
        <taxon>Actinomycetota</taxon>
        <taxon>Actinomycetes</taxon>
        <taxon>Propionibacteriales</taxon>
        <taxon>Nocardioidaceae</taxon>
        <taxon>Nocardioides</taxon>
    </lineage>
</organism>
<dbReference type="Proteomes" id="UP000655410">
    <property type="component" value="Unassembled WGS sequence"/>
</dbReference>
<protein>
    <recommendedName>
        <fullName evidence="3">PRC-barrel domain containing protein</fullName>
    </recommendedName>
</protein>
<dbReference type="EMBL" id="BMNI01000009">
    <property type="protein sequence ID" value="GGO92787.1"/>
    <property type="molecule type" value="Genomic_DNA"/>
</dbReference>
<evidence type="ECO:0000313" key="1">
    <source>
        <dbReference type="EMBL" id="GGO92787.1"/>
    </source>
</evidence>
<evidence type="ECO:0000313" key="2">
    <source>
        <dbReference type="Proteomes" id="UP000655410"/>
    </source>
</evidence>
<proteinExistence type="predicted"/>
<accession>A0ABQ2NEB7</accession>